<protein>
    <submittedName>
        <fullName evidence="1">Uncharacterized protein</fullName>
    </submittedName>
</protein>
<proteinExistence type="predicted"/>
<organism evidence="1 2">
    <name type="scientific">Pseudomonas amygdali pv. mori str. 301020</name>
    <dbReference type="NCBI Taxonomy" id="629261"/>
    <lineage>
        <taxon>Bacteria</taxon>
        <taxon>Pseudomonadati</taxon>
        <taxon>Pseudomonadota</taxon>
        <taxon>Gammaproteobacteria</taxon>
        <taxon>Pseudomonadales</taxon>
        <taxon>Pseudomonadaceae</taxon>
        <taxon>Pseudomonas</taxon>
        <taxon>Pseudomonas amygdali</taxon>
    </lineage>
</organism>
<dbReference type="EMBL" id="AEAG01001089">
    <property type="protein sequence ID" value="EGH25008.1"/>
    <property type="molecule type" value="Genomic_DNA"/>
</dbReference>
<feature type="non-terminal residue" evidence="1">
    <location>
        <position position="1"/>
    </location>
</feature>
<evidence type="ECO:0000313" key="1">
    <source>
        <dbReference type="EMBL" id="EGH25008.1"/>
    </source>
</evidence>
<sequence>ARLQIDVIRAMYMAPWDLNSEAKFQDMLIFLT</sequence>
<accession>A0A656GGY7</accession>
<dbReference type="Proteomes" id="UP000003465">
    <property type="component" value="Unassembled WGS sequence"/>
</dbReference>
<gene>
    <name evidence="1" type="ORF">PSYMO_27576</name>
</gene>
<dbReference type="AlphaFoldDB" id="A0A656GGY7"/>
<comment type="caution">
    <text evidence="1">The sequence shown here is derived from an EMBL/GenBank/DDBJ whole genome shotgun (WGS) entry which is preliminary data.</text>
</comment>
<reference evidence="1 2" key="1">
    <citation type="journal article" date="2011" name="PLoS Pathog.">
        <title>Dynamic evolution of pathogenicity revealed by sequencing and comparative genomics of 19 Pseudomonas syringae isolates.</title>
        <authorList>
            <person name="Baltrus D.A."/>
            <person name="Nishimura M.T."/>
            <person name="Romanchuk A."/>
            <person name="Chang J.H."/>
            <person name="Mukhtar M.S."/>
            <person name="Cherkis K."/>
            <person name="Roach J."/>
            <person name="Grant S.R."/>
            <person name="Jones C.D."/>
            <person name="Dangl J.L."/>
        </authorList>
    </citation>
    <scope>NUCLEOTIDE SEQUENCE [LARGE SCALE GENOMIC DNA]</scope>
    <source>
        <strain evidence="1 2">301020</strain>
    </source>
</reference>
<name>A0A656GGY7_PSEA0</name>
<evidence type="ECO:0000313" key="2">
    <source>
        <dbReference type="Proteomes" id="UP000003465"/>
    </source>
</evidence>